<evidence type="ECO:0000256" key="1">
    <source>
        <dbReference type="SAM" id="MobiDB-lite"/>
    </source>
</evidence>
<evidence type="ECO:0000313" key="2">
    <source>
        <dbReference type="EMBL" id="CAI9769466.1"/>
    </source>
</evidence>
<evidence type="ECO:0000313" key="3">
    <source>
        <dbReference type="Proteomes" id="UP000834106"/>
    </source>
</evidence>
<keyword evidence="3" id="KW-1185">Reference proteome</keyword>
<proteinExistence type="predicted"/>
<name>A0AAD2DZG8_9LAMI</name>
<gene>
    <name evidence="2" type="ORF">FPE_LOCUS16824</name>
</gene>
<dbReference type="EMBL" id="OU503045">
    <property type="protein sequence ID" value="CAI9769466.1"/>
    <property type="molecule type" value="Genomic_DNA"/>
</dbReference>
<sequence>MPIFRWALAVGVSVDKGVVGGGNHGDEERTLMATSGGRSESDERRSRETVMIIEKNLKSVMLSLKLCRVGELGKRKKRKSTNGYYPLHLLGEVAAGIIPFNIYSIQQILSSAATSEGRSTPCTFWFDFVVFLGLKFVYEC</sequence>
<protein>
    <submittedName>
        <fullName evidence="2">Uncharacterized protein</fullName>
    </submittedName>
</protein>
<organism evidence="2 3">
    <name type="scientific">Fraxinus pennsylvanica</name>
    <dbReference type="NCBI Taxonomy" id="56036"/>
    <lineage>
        <taxon>Eukaryota</taxon>
        <taxon>Viridiplantae</taxon>
        <taxon>Streptophyta</taxon>
        <taxon>Embryophyta</taxon>
        <taxon>Tracheophyta</taxon>
        <taxon>Spermatophyta</taxon>
        <taxon>Magnoliopsida</taxon>
        <taxon>eudicotyledons</taxon>
        <taxon>Gunneridae</taxon>
        <taxon>Pentapetalae</taxon>
        <taxon>asterids</taxon>
        <taxon>lamiids</taxon>
        <taxon>Lamiales</taxon>
        <taxon>Oleaceae</taxon>
        <taxon>Oleeae</taxon>
        <taxon>Fraxinus</taxon>
    </lineage>
</organism>
<feature type="region of interest" description="Disordered" evidence="1">
    <location>
        <begin position="21"/>
        <end position="45"/>
    </location>
</feature>
<reference evidence="2" key="1">
    <citation type="submission" date="2023-05" db="EMBL/GenBank/DDBJ databases">
        <authorList>
            <person name="Huff M."/>
        </authorList>
    </citation>
    <scope>NUCLEOTIDE SEQUENCE</scope>
</reference>
<dbReference type="Proteomes" id="UP000834106">
    <property type="component" value="Chromosome 10"/>
</dbReference>
<dbReference type="AlphaFoldDB" id="A0AAD2DZG8"/>
<accession>A0AAD2DZG8</accession>